<name>A0A0L0DJX2_THETB</name>
<keyword evidence="4" id="KW-0472">Membrane</keyword>
<dbReference type="PANTHER" id="PTHR11567">
    <property type="entry name" value="ACID PHOSPHATASE-RELATED"/>
    <property type="match status" value="1"/>
</dbReference>
<feature type="transmembrane region" description="Helical" evidence="4">
    <location>
        <begin position="432"/>
        <end position="453"/>
    </location>
</feature>
<dbReference type="EMBL" id="GL349472">
    <property type="protein sequence ID" value="KNC52396.1"/>
    <property type="molecule type" value="Genomic_DNA"/>
</dbReference>
<evidence type="ECO:0000256" key="4">
    <source>
        <dbReference type="SAM" id="Phobius"/>
    </source>
</evidence>
<dbReference type="OrthoDB" id="258392at2759"/>
<keyword evidence="4" id="KW-1133">Transmembrane helix</keyword>
<organism evidence="5 6">
    <name type="scientific">Thecamonas trahens ATCC 50062</name>
    <dbReference type="NCBI Taxonomy" id="461836"/>
    <lineage>
        <taxon>Eukaryota</taxon>
        <taxon>Apusozoa</taxon>
        <taxon>Apusomonadida</taxon>
        <taxon>Apusomonadidae</taxon>
        <taxon>Thecamonas</taxon>
    </lineage>
</organism>
<dbReference type="SUPFAM" id="SSF53254">
    <property type="entry name" value="Phosphoglycerate mutase-like"/>
    <property type="match status" value="1"/>
</dbReference>
<evidence type="ECO:0000313" key="5">
    <source>
        <dbReference type="EMBL" id="KNC52396.1"/>
    </source>
</evidence>
<gene>
    <name evidence="5" type="ORF">AMSG_08370</name>
</gene>
<reference evidence="5 6" key="1">
    <citation type="submission" date="2010-05" db="EMBL/GenBank/DDBJ databases">
        <title>The Genome Sequence of Thecamonas trahens ATCC 50062.</title>
        <authorList>
            <consortium name="The Broad Institute Genome Sequencing Platform"/>
            <person name="Russ C."/>
            <person name="Cuomo C."/>
            <person name="Shea T."/>
            <person name="Young S.K."/>
            <person name="Zeng Q."/>
            <person name="Koehrsen M."/>
            <person name="Haas B."/>
            <person name="Borodovsky M."/>
            <person name="Guigo R."/>
            <person name="Alvarado L."/>
            <person name="Berlin A."/>
            <person name="Bochicchio J."/>
            <person name="Borenstein D."/>
            <person name="Chapman S."/>
            <person name="Chen Z."/>
            <person name="Freedman E."/>
            <person name="Gellesch M."/>
            <person name="Goldberg J."/>
            <person name="Griggs A."/>
            <person name="Gujja S."/>
            <person name="Heilman E."/>
            <person name="Heiman D."/>
            <person name="Hepburn T."/>
            <person name="Howarth C."/>
            <person name="Jen D."/>
            <person name="Larson L."/>
            <person name="Mehta T."/>
            <person name="Park D."/>
            <person name="Pearson M."/>
            <person name="Roberts A."/>
            <person name="Saif S."/>
            <person name="Shenoy N."/>
            <person name="Sisk P."/>
            <person name="Stolte C."/>
            <person name="Sykes S."/>
            <person name="Thomson T."/>
            <person name="Walk T."/>
            <person name="White J."/>
            <person name="Yandava C."/>
            <person name="Burger G."/>
            <person name="Gray M.W."/>
            <person name="Holland P.W.H."/>
            <person name="King N."/>
            <person name="Lang F.B.F."/>
            <person name="Roger A.J."/>
            <person name="Ruiz-Trillo I."/>
            <person name="Lander E."/>
            <person name="Nusbaum C."/>
        </authorList>
    </citation>
    <scope>NUCLEOTIDE SEQUENCE [LARGE SCALE GENOMIC DNA]</scope>
    <source>
        <strain evidence="5 6">ATCC 50062</strain>
    </source>
</reference>
<sequence length="506" mass="53158">MTGVAWSDEEVGGWWDGGLADEAGGPHWGGRVGKRAAGARPGTLQAVVVFTRHGDRTPVHALPEDDNEWPQGRGQLTGRGMAQHVALGQRLRANYSALLAMETYSVFDVYARATAVDRTIQSAQALLAGLFPAGTGPADSPERVQYVPIHSRPVVYDTLLRGYNNCPEFDALEKARQSSPEFVAKAADVATLAETLAELAGEEVTLGKWYLIYDPLFCAWSHGKPLLNGKVTLPMLDDIIATADWVTAHTFSHDKAGKLAGGNMVATLRDLFQAYVAPPPPPPAAASEGFTASPSPSIGPGELPADLRKFYLLSAHDTTLASLLAALPVTEAGGIPPYASSVVFELHITDTGAAYVSAFYNDAPLVFSGGICVSAASVALDTRSDACIVPLDAFLDATRDSFYDDWDAACGRETASSPSPAPAAGPTDAGTVAIILLLVCGVIGCVAGGGYWYHRRGSSRYHHMLGDDLFTPDALAVLEPGGRRGAGSCSSCSSDGHNSFAPGDEL</sequence>
<dbReference type="InterPro" id="IPR000560">
    <property type="entry name" value="His_Pase_clade-2"/>
</dbReference>
<keyword evidence="2" id="KW-0378">Hydrolase</keyword>
<dbReference type="InterPro" id="IPR033379">
    <property type="entry name" value="Acid_Pase_AS"/>
</dbReference>
<dbReference type="InterPro" id="IPR029033">
    <property type="entry name" value="His_PPase_superfam"/>
</dbReference>
<dbReference type="AlphaFoldDB" id="A0A0L0DJX2"/>
<dbReference type="GO" id="GO:0016791">
    <property type="term" value="F:phosphatase activity"/>
    <property type="evidence" value="ECO:0007669"/>
    <property type="project" value="TreeGrafter"/>
</dbReference>
<proteinExistence type="inferred from homology"/>
<dbReference type="PANTHER" id="PTHR11567:SF110">
    <property type="entry name" value="2-PHOSPHOXYLOSE PHOSPHATASE 1"/>
    <property type="match status" value="1"/>
</dbReference>
<dbReference type="RefSeq" id="XP_013755440.1">
    <property type="nucleotide sequence ID" value="XM_013899986.1"/>
</dbReference>
<dbReference type="Gene3D" id="3.40.50.1240">
    <property type="entry name" value="Phosphoglycerate mutase-like"/>
    <property type="match status" value="1"/>
</dbReference>
<dbReference type="Proteomes" id="UP000054408">
    <property type="component" value="Unassembled WGS sequence"/>
</dbReference>
<dbReference type="eggNOG" id="KOG3720">
    <property type="taxonomic scope" value="Eukaryota"/>
</dbReference>
<feature type="region of interest" description="Disordered" evidence="3">
    <location>
        <begin position="484"/>
        <end position="506"/>
    </location>
</feature>
<feature type="compositionally biased region" description="Low complexity" evidence="3">
    <location>
        <begin position="486"/>
        <end position="496"/>
    </location>
</feature>
<dbReference type="OMA" id="PRDKKVW"/>
<keyword evidence="6" id="KW-1185">Reference proteome</keyword>
<evidence type="ECO:0000256" key="1">
    <source>
        <dbReference type="ARBA" id="ARBA00005375"/>
    </source>
</evidence>
<evidence type="ECO:0000256" key="3">
    <source>
        <dbReference type="SAM" id="MobiDB-lite"/>
    </source>
</evidence>
<comment type="similarity">
    <text evidence="1">Belongs to the histidine acid phosphatase family.</text>
</comment>
<dbReference type="InterPro" id="IPR050645">
    <property type="entry name" value="Histidine_acid_phosphatase"/>
</dbReference>
<dbReference type="PROSITE" id="PS00778">
    <property type="entry name" value="HIS_ACID_PHOSPHAT_2"/>
    <property type="match status" value="1"/>
</dbReference>
<accession>A0A0L0DJX2</accession>
<protein>
    <submittedName>
        <fullName evidence="5">Lysosomal acid phosphatase</fullName>
    </submittedName>
</protein>
<dbReference type="GeneID" id="25567079"/>
<keyword evidence="4" id="KW-0812">Transmembrane</keyword>
<dbReference type="Pfam" id="PF00328">
    <property type="entry name" value="His_Phos_2"/>
    <property type="match status" value="2"/>
</dbReference>
<dbReference type="CDD" id="cd07061">
    <property type="entry name" value="HP_HAP_like"/>
    <property type="match status" value="1"/>
</dbReference>
<evidence type="ECO:0000256" key="2">
    <source>
        <dbReference type="ARBA" id="ARBA00022801"/>
    </source>
</evidence>
<dbReference type="STRING" id="461836.A0A0L0DJX2"/>
<evidence type="ECO:0000313" key="6">
    <source>
        <dbReference type="Proteomes" id="UP000054408"/>
    </source>
</evidence>